<evidence type="ECO:0000313" key="1">
    <source>
        <dbReference type="EMBL" id="NHO54843.1"/>
    </source>
</evidence>
<keyword evidence="2" id="KW-1185">Reference proteome</keyword>
<dbReference type="Proteomes" id="UP000597459">
    <property type="component" value="Unassembled WGS sequence"/>
</dbReference>
<protein>
    <submittedName>
        <fullName evidence="1">Uncharacterized protein</fullName>
    </submittedName>
</protein>
<name>A0A967BD46_9PROT</name>
<evidence type="ECO:0000313" key="2">
    <source>
        <dbReference type="Proteomes" id="UP000597459"/>
    </source>
</evidence>
<accession>A0A967BD46</accession>
<proteinExistence type="predicted"/>
<reference evidence="1" key="1">
    <citation type="submission" date="2019-11" db="EMBL/GenBank/DDBJ databases">
        <title>Description of new Acetobacter species.</title>
        <authorList>
            <person name="Cleenwerck I."/>
            <person name="Sombolestani A.S."/>
        </authorList>
    </citation>
    <scope>NUCLEOTIDE SEQUENCE</scope>
    <source>
        <strain evidence="1">LMG 1626</strain>
    </source>
</reference>
<organism evidence="1 2">
    <name type="scientific">Acetobacter estunensis</name>
    <dbReference type="NCBI Taxonomy" id="104097"/>
    <lineage>
        <taxon>Bacteria</taxon>
        <taxon>Pseudomonadati</taxon>
        <taxon>Pseudomonadota</taxon>
        <taxon>Alphaproteobacteria</taxon>
        <taxon>Acetobacterales</taxon>
        <taxon>Acetobacteraceae</taxon>
        <taxon>Acetobacter</taxon>
    </lineage>
</organism>
<dbReference type="AlphaFoldDB" id="A0A967BD46"/>
<comment type="caution">
    <text evidence="1">The sequence shown here is derived from an EMBL/GenBank/DDBJ whole genome shotgun (WGS) entry which is preliminary data.</text>
</comment>
<dbReference type="EMBL" id="WOTH01000035">
    <property type="protein sequence ID" value="NHO54843.1"/>
    <property type="molecule type" value="Genomic_DNA"/>
</dbReference>
<sequence length="179" mass="20541">MVEVTLNQLPVHSALTMGKAETLTEFLNSCAAQVDNYIANEAIKAFVLTFDGMFERQLRRWSIEHHVREEDWKKLIKKCINIGSHRLAENKIDDVLIEMHDVANVVRHGDGPSCKKLRTHAPHLWGNPPFDCYDLVPGNVPVSDEIRIQSNDLRRYARAIFRFWGHMDTLPDAALDCSY</sequence>
<gene>
    <name evidence="1" type="ORF">GOB87_12955</name>
</gene>